<sequence>MSVFRFFSWRHTNLALSGQVSPVHNALILVMVQLIPLLVKGFPGSFNSNKDFTMFWQIAMFYKKQRKAEAEAKKAKADTCKALLNKKARDIAQKDADICKVPHARSLLKVL</sequence>
<proteinExistence type="predicted"/>
<name>A0A0D7AS49_9AGAR</name>
<evidence type="ECO:0000313" key="2">
    <source>
        <dbReference type="Proteomes" id="UP000054007"/>
    </source>
</evidence>
<accession>A0A0D7AS49</accession>
<dbReference type="Proteomes" id="UP000054007">
    <property type="component" value="Unassembled WGS sequence"/>
</dbReference>
<keyword evidence="2" id="KW-1185">Reference proteome</keyword>
<gene>
    <name evidence="1" type="ORF">CYLTODRAFT_460565</name>
</gene>
<evidence type="ECO:0000313" key="1">
    <source>
        <dbReference type="EMBL" id="KIY60659.1"/>
    </source>
</evidence>
<dbReference type="EMBL" id="KN881394">
    <property type="protein sequence ID" value="KIY60659.1"/>
    <property type="molecule type" value="Genomic_DNA"/>
</dbReference>
<protein>
    <submittedName>
        <fullName evidence="1">Uncharacterized protein</fullName>
    </submittedName>
</protein>
<dbReference type="AlphaFoldDB" id="A0A0D7AS49"/>
<reference evidence="1 2" key="1">
    <citation type="journal article" date="2015" name="Fungal Genet. Biol.">
        <title>Evolution of novel wood decay mechanisms in Agaricales revealed by the genome sequences of Fistulina hepatica and Cylindrobasidium torrendii.</title>
        <authorList>
            <person name="Floudas D."/>
            <person name="Held B.W."/>
            <person name="Riley R."/>
            <person name="Nagy L.G."/>
            <person name="Koehler G."/>
            <person name="Ransdell A.S."/>
            <person name="Younus H."/>
            <person name="Chow J."/>
            <person name="Chiniquy J."/>
            <person name="Lipzen A."/>
            <person name="Tritt A."/>
            <person name="Sun H."/>
            <person name="Haridas S."/>
            <person name="LaButti K."/>
            <person name="Ohm R.A."/>
            <person name="Kues U."/>
            <person name="Blanchette R.A."/>
            <person name="Grigoriev I.V."/>
            <person name="Minto R.E."/>
            <person name="Hibbett D.S."/>
        </authorList>
    </citation>
    <scope>NUCLEOTIDE SEQUENCE [LARGE SCALE GENOMIC DNA]</scope>
    <source>
        <strain evidence="1 2">FP15055 ss-10</strain>
    </source>
</reference>
<organism evidence="1 2">
    <name type="scientific">Cylindrobasidium torrendii FP15055 ss-10</name>
    <dbReference type="NCBI Taxonomy" id="1314674"/>
    <lineage>
        <taxon>Eukaryota</taxon>
        <taxon>Fungi</taxon>
        <taxon>Dikarya</taxon>
        <taxon>Basidiomycota</taxon>
        <taxon>Agaricomycotina</taxon>
        <taxon>Agaricomycetes</taxon>
        <taxon>Agaricomycetidae</taxon>
        <taxon>Agaricales</taxon>
        <taxon>Marasmiineae</taxon>
        <taxon>Physalacriaceae</taxon>
        <taxon>Cylindrobasidium</taxon>
    </lineage>
</organism>